<evidence type="ECO:0000313" key="1">
    <source>
        <dbReference type="EMBL" id="MDZ5494403.1"/>
    </source>
</evidence>
<organism evidence="1 2">
    <name type="scientific">Micromonospora sicca</name>
    <dbReference type="NCBI Taxonomy" id="2202420"/>
    <lineage>
        <taxon>Bacteria</taxon>
        <taxon>Bacillati</taxon>
        <taxon>Actinomycetota</taxon>
        <taxon>Actinomycetes</taxon>
        <taxon>Micromonosporales</taxon>
        <taxon>Micromonosporaceae</taxon>
        <taxon>Micromonospora</taxon>
    </lineage>
</organism>
<dbReference type="EMBL" id="JAXOTQ010000073">
    <property type="protein sequence ID" value="MDZ5494403.1"/>
    <property type="molecule type" value="Genomic_DNA"/>
</dbReference>
<dbReference type="RefSeq" id="WP_322443872.1">
    <property type="nucleotide sequence ID" value="NZ_JAXOTQ010000073.1"/>
</dbReference>
<sequence length="89" mass="9777">MVEPLSQPVLGNGTTGVVPGKVLKEIPHRSPHLGPVSVRGSRLNYDIVRRVGQTRRSIFMCSHAPSWFSVNAPSVRRAIFCQNVPAVPY</sequence>
<evidence type="ECO:0000313" key="2">
    <source>
        <dbReference type="Proteomes" id="UP001290101"/>
    </source>
</evidence>
<proteinExistence type="predicted"/>
<name>A0ABU5JPW0_9ACTN</name>
<reference evidence="1 2" key="1">
    <citation type="submission" date="2023-12" db="EMBL/GenBank/DDBJ databases">
        <title>Micromonospora sp. nov., isolated from Atacama Desert.</title>
        <authorList>
            <person name="Carro L."/>
            <person name="Golinska P."/>
            <person name="Klenk H.-P."/>
            <person name="Goodfellow M."/>
        </authorList>
    </citation>
    <scope>NUCLEOTIDE SEQUENCE [LARGE SCALE GENOMIC DNA]</scope>
    <source>
        <strain evidence="1 2">4G53</strain>
    </source>
</reference>
<dbReference type="Proteomes" id="UP001290101">
    <property type="component" value="Unassembled WGS sequence"/>
</dbReference>
<protein>
    <submittedName>
        <fullName evidence="1">Uncharacterized protein</fullName>
    </submittedName>
</protein>
<keyword evidence="2" id="KW-1185">Reference proteome</keyword>
<gene>
    <name evidence="1" type="ORF">U2F25_34005</name>
</gene>
<comment type="caution">
    <text evidence="1">The sequence shown here is derived from an EMBL/GenBank/DDBJ whole genome shotgun (WGS) entry which is preliminary data.</text>
</comment>
<accession>A0ABU5JPW0</accession>